<feature type="domain" description="Amidohydrolase-related" evidence="1">
    <location>
        <begin position="88"/>
        <end position="248"/>
    </location>
</feature>
<organism evidence="2 3">
    <name type="scientific">Oligosphaera ethanolica</name>
    <dbReference type="NCBI Taxonomy" id="760260"/>
    <lineage>
        <taxon>Bacteria</taxon>
        <taxon>Pseudomonadati</taxon>
        <taxon>Lentisphaerota</taxon>
        <taxon>Oligosphaeria</taxon>
        <taxon>Oligosphaerales</taxon>
        <taxon>Oligosphaeraceae</taxon>
        <taxon>Oligosphaera</taxon>
    </lineage>
</organism>
<dbReference type="Pfam" id="PF04909">
    <property type="entry name" value="Amidohydro_2"/>
    <property type="match status" value="1"/>
</dbReference>
<name>A0AAE3VJV1_9BACT</name>
<proteinExistence type="predicted"/>
<reference evidence="2" key="1">
    <citation type="submission" date="2023-07" db="EMBL/GenBank/DDBJ databases">
        <title>Genomic Encyclopedia of Type Strains, Phase IV (KMG-IV): sequencing the most valuable type-strain genomes for metagenomic binning, comparative biology and taxonomic classification.</title>
        <authorList>
            <person name="Goeker M."/>
        </authorList>
    </citation>
    <scope>NUCLEOTIDE SEQUENCE</scope>
    <source>
        <strain evidence="2">DSM 24202</strain>
    </source>
</reference>
<evidence type="ECO:0000313" key="3">
    <source>
        <dbReference type="Proteomes" id="UP001238163"/>
    </source>
</evidence>
<gene>
    <name evidence="2" type="ORF">J3R75_003857</name>
</gene>
<comment type="caution">
    <text evidence="2">The sequence shown here is derived from an EMBL/GenBank/DDBJ whole genome shotgun (WGS) entry which is preliminary data.</text>
</comment>
<evidence type="ECO:0000259" key="1">
    <source>
        <dbReference type="Pfam" id="PF04909"/>
    </source>
</evidence>
<dbReference type="Gene3D" id="3.20.20.140">
    <property type="entry name" value="Metal-dependent hydrolases"/>
    <property type="match status" value="1"/>
</dbReference>
<sequence length="254" mass="28204">MRDMMFFDANCQVGLPMNGGAATATIPALLAEMDRNGVDRALVRHINIDPDGAVVTNEELAVMLANEDPAARLCGVWCILPEQCHELPPPDEFFAAMKRQRIGALTLSPGAHRWVPSRLCIGKLMDAAAERRVPVILPNYSSRWSDLYQFMADFPRNTCILANTGRWGADRAIRPLLEHYEHFHVELSTYWVPEGIKDLAELYGPERLLYGSGFPELNHGSTMLSIRHANIADAWSRLIAGGNLARLLEGAQLS</sequence>
<dbReference type="InterPro" id="IPR032466">
    <property type="entry name" value="Metal_Hydrolase"/>
</dbReference>
<keyword evidence="3" id="KW-1185">Reference proteome</keyword>
<dbReference type="GO" id="GO:0016787">
    <property type="term" value="F:hydrolase activity"/>
    <property type="evidence" value="ECO:0007669"/>
    <property type="project" value="InterPro"/>
</dbReference>
<dbReference type="SUPFAM" id="SSF51556">
    <property type="entry name" value="Metallo-dependent hydrolases"/>
    <property type="match status" value="1"/>
</dbReference>
<dbReference type="EMBL" id="JAUSVL010000001">
    <property type="protein sequence ID" value="MDQ0291750.1"/>
    <property type="molecule type" value="Genomic_DNA"/>
</dbReference>
<accession>A0AAE3VJV1</accession>
<protein>
    <recommendedName>
        <fullName evidence="1">Amidohydrolase-related domain-containing protein</fullName>
    </recommendedName>
</protein>
<evidence type="ECO:0000313" key="2">
    <source>
        <dbReference type="EMBL" id="MDQ0291750.1"/>
    </source>
</evidence>
<dbReference type="InterPro" id="IPR006680">
    <property type="entry name" value="Amidohydro-rel"/>
</dbReference>
<dbReference type="AlphaFoldDB" id="A0AAE3VJV1"/>
<dbReference type="Proteomes" id="UP001238163">
    <property type="component" value="Unassembled WGS sequence"/>
</dbReference>